<dbReference type="Gene3D" id="3.30.1490.20">
    <property type="entry name" value="ATP-grasp fold, A domain"/>
    <property type="match status" value="1"/>
</dbReference>
<keyword evidence="3" id="KW-0479">Metal-binding</keyword>
<feature type="non-terminal residue" evidence="8">
    <location>
        <position position="290"/>
    </location>
</feature>
<evidence type="ECO:0000256" key="4">
    <source>
        <dbReference type="ARBA" id="ARBA00022741"/>
    </source>
</evidence>
<dbReference type="EMBL" id="UINC01146588">
    <property type="protein sequence ID" value="SVD37403.1"/>
    <property type="molecule type" value="Genomic_DNA"/>
</dbReference>
<dbReference type="NCBIfam" id="NF001913">
    <property type="entry name" value="PRK00696.1"/>
    <property type="match status" value="1"/>
</dbReference>
<evidence type="ECO:0000259" key="7">
    <source>
        <dbReference type="Pfam" id="PF08442"/>
    </source>
</evidence>
<name>A0A382UT13_9ZZZZ</name>
<dbReference type="InterPro" id="IPR013650">
    <property type="entry name" value="ATP-grasp_succ-CoA_synth-type"/>
</dbReference>
<feature type="domain" description="ATP-grasp fold succinyl-CoA synthetase-type" evidence="7">
    <location>
        <begin position="2"/>
        <end position="168"/>
    </location>
</feature>
<dbReference type="Pfam" id="PF00549">
    <property type="entry name" value="Ligase_CoA"/>
    <property type="match status" value="1"/>
</dbReference>
<evidence type="ECO:0000256" key="2">
    <source>
        <dbReference type="ARBA" id="ARBA00022598"/>
    </source>
</evidence>
<proteinExistence type="predicted"/>
<evidence type="ECO:0000259" key="6">
    <source>
        <dbReference type="Pfam" id="PF00549"/>
    </source>
</evidence>
<evidence type="ECO:0000256" key="1">
    <source>
        <dbReference type="ARBA" id="ARBA00001946"/>
    </source>
</evidence>
<dbReference type="Gene3D" id="3.40.50.261">
    <property type="entry name" value="Succinyl-CoA synthetase domains"/>
    <property type="match status" value="1"/>
</dbReference>
<dbReference type="InterPro" id="IPR013815">
    <property type="entry name" value="ATP_grasp_subdomain_1"/>
</dbReference>
<dbReference type="PROSITE" id="PS01217">
    <property type="entry name" value="SUCCINYL_COA_LIG_3"/>
    <property type="match status" value="1"/>
</dbReference>
<dbReference type="SUPFAM" id="SSF52210">
    <property type="entry name" value="Succinyl-CoA synthetase domains"/>
    <property type="match status" value="1"/>
</dbReference>
<keyword evidence="4" id="KW-0547">Nucleotide-binding</keyword>
<dbReference type="GO" id="GO:0042709">
    <property type="term" value="C:succinate-CoA ligase complex"/>
    <property type="evidence" value="ECO:0007669"/>
    <property type="project" value="TreeGrafter"/>
</dbReference>
<dbReference type="GO" id="GO:0046872">
    <property type="term" value="F:metal ion binding"/>
    <property type="evidence" value="ECO:0007669"/>
    <property type="project" value="UniProtKB-KW"/>
</dbReference>
<sequence length="290" mass="32089">PWVVKSQIHAGGRGAGHFKKSFNDKGGVQVIQDKTQVPVIANSMLGNILITKQTGADGKKVNRLFIEEGCKIEREFYLSLLIDRTNSQLMLMISAAGGMNIEDVAEKNPEKIYTTHFPDLTEINLPKNLEKHLQLNSSQFQELLSISRKLVRAFKSLDASTIEINPLVLDGQGHFVLLDAKLILDDNALFRHPELEKLKDITEENPLEHEASQNDMNYVKLDGSIGCMVNGAGLAMATMDIIKQFGEEPANFLDLGGTANKERAIKGFKIIQSDPNVRSVLINIFGGIIH</sequence>
<keyword evidence="5" id="KW-0460">Magnesium</keyword>
<dbReference type="Gene3D" id="3.30.470.20">
    <property type="entry name" value="ATP-grasp fold, B domain"/>
    <property type="match status" value="1"/>
</dbReference>
<dbReference type="GO" id="GO:0006104">
    <property type="term" value="P:succinyl-CoA metabolic process"/>
    <property type="evidence" value="ECO:0007669"/>
    <property type="project" value="TreeGrafter"/>
</dbReference>
<organism evidence="8">
    <name type="scientific">marine metagenome</name>
    <dbReference type="NCBI Taxonomy" id="408172"/>
    <lineage>
        <taxon>unclassified sequences</taxon>
        <taxon>metagenomes</taxon>
        <taxon>ecological metagenomes</taxon>
    </lineage>
</organism>
<dbReference type="InterPro" id="IPR005811">
    <property type="entry name" value="SUCC_ACL_C"/>
</dbReference>
<reference evidence="8" key="1">
    <citation type="submission" date="2018-05" db="EMBL/GenBank/DDBJ databases">
        <authorList>
            <person name="Lanie J.A."/>
            <person name="Ng W.-L."/>
            <person name="Kazmierczak K.M."/>
            <person name="Andrzejewski T.M."/>
            <person name="Davidsen T.M."/>
            <person name="Wayne K.J."/>
            <person name="Tettelin H."/>
            <person name="Glass J.I."/>
            <person name="Rusch D."/>
            <person name="Podicherti R."/>
            <person name="Tsui H.-C.T."/>
            <person name="Winkler M.E."/>
        </authorList>
    </citation>
    <scope>NUCLEOTIDE SEQUENCE</scope>
</reference>
<dbReference type="SUPFAM" id="SSF56059">
    <property type="entry name" value="Glutathione synthetase ATP-binding domain-like"/>
    <property type="match status" value="1"/>
</dbReference>
<evidence type="ECO:0008006" key="9">
    <source>
        <dbReference type="Google" id="ProtNLM"/>
    </source>
</evidence>
<keyword evidence="2" id="KW-0436">Ligase</keyword>
<evidence type="ECO:0000256" key="3">
    <source>
        <dbReference type="ARBA" id="ARBA00022723"/>
    </source>
</evidence>
<dbReference type="GO" id="GO:0005829">
    <property type="term" value="C:cytosol"/>
    <property type="evidence" value="ECO:0007669"/>
    <property type="project" value="TreeGrafter"/>
</dbReference>
<gene>
    <name evidence="8" type="ORF">METZ01_LOCUS390257</name>
</gene>
<dbReference type="PANTHER" id="PTHR11815">
    <property type="entry name" value="SUCCINYL-COA SYNTHETASE BETA CHAIN"/>
    <property type="match status" value="1"/>
</dbReference>
<dbReference type="FunFam" id="3.30.470.20:FF:000002">
    <property type="entry name" value="Succinate--CoA ligase [ADP-forming] subunit beta"/>
    <property type="match status" value="1"/>
</dbReference>
<evidence type="ECO:0000313" key="8">
    <source>
        <dbReference type="EMBL" id="SVD37403.1"/>
    </source>
</evidence>
<dbReference type="AlphaFoldDB" id="A0A382UT13"/>
<dbReference type="GO" id="GO:0004775">
    <property type="term" value="F:succinate-CoA ligase (ADP-forming) activity"/>
    <property type="evidence" value="ECO:0007669"/>
    <property type="project" value="TreeGrafter"/>
</dbReference>
<evidence type="ECO:0000256" key="5">
    <source>
        <dbReference type="ARBA" id="ARBA00022842"/>
    </source>
</evidence>
<dbReference type="PANTHER" id="PTHR11815:SF10">
    <property type="entry name" value="SUCCINATE--COA LIGASE [GDP-FORMING] SUBUNIT BETA, MITOCHONDRIAL"/>
    <property type="match status" value="1"/>
</dbReference>
<dbReference type="InterPro" id="IPR017866">
    <property type="entry name" value="Succ-CoA_synthase_bsu_CS"/>
</dbReference>
<protein>
    <recommendedName>
        <fullName evidence="9">ATP-grasp domain-containing protein</fullName>
    </recommendedName>
</protein>
<feature type="non-terminal residue" evidence="8">
    <location>
        <position position="1"/>
    </location>
</feature>
<dbReference type="GO" id="GO:0005524">
    <property type="term" value="F:ATP binding"/>
    <property type="evidence" value="ECO:0007669"/>
    <property type="project" value="InterPro"/>
</dbReference>
<dbReference type="GO" id="GO:0006099">
    <property type="term" value="P:tricarboxylic acid cycle"/>
    <property type="evidence" value="ECO:0007669"/>
    <property type="project" value="TreeGrafter"/>
</dbReference>
<accession>A0A382UT13</accession>
<feature type="domain" description="ATP-citrate synthase/succinyl-CoA ligase C-terminal" evidence="6">
    <location>
        <begin position="228"/>
        <end position="288"/>
    </location>
</feature>
<dbReference type="InterPro" id="IPR016102">
    <property type="entry name" value="Succinyl-CoA_synth-like"/>
</dbReference>
<comment type="cofactor">
    <cofactor evidence="1">
        <name>Mg(2+)</name>
        <dbReference type="ChEBI" id="CHEBI:18420"/>
    </cofactor>
</comment>
<dbReference type="Pfam" id="PF08442">
    <property type="entry name" value="ATP-grasp_2"/>
    <property type="match status" value="1"/>
</dbReference>